<dbReference type="CDD" id="cd10456">
    <property type="entry name" value="GIY-YIG_UPF0213"/>
    <property type="match status" value="1"/>
</dbReference>
<dbReference type="Pfam" id="PF01541">
    <property type="entry name" value="GIY-YIG"/>
    <property type="match status" value="1"/>
</dbReference>
<dbReference type="EMBL" id="VSIX01000004">
    <property type="protein sequence ID" value="TYB32107.1"/>
    <property type="molecule type" value="Genomic_DNA"/>
</dbReference>
<name>A0A5D0MEL2_9BACT</name>
<dbReference type="InterPro" id="IPR050190">
    <property type="entry name" value="UPF0213_domain"/>
</dbReference>
<dbReference type="AlphaFoldDB" id="A0A5D0MEL2"/>
<evidence type="ECO:0000259" key="2">
    <source>
        <dbReference type="PROSITE" id="PS50164"/>
    </source>
</evidence>
<comment type="similarity">
    <text evidence="1">Belongs to the UPF0213 family.</text>
</comment>
<reference evidence="3" key="1">
    <citation type="submission" date="2019-08" db="EMBL/GenBank/DDBJ databases">
        <title>Genomic characterization of a novel candidate phylum (ARYD3) from a high temperature, high salinity tertiary oil reservoir in north central Oklahoma, USA.</title>
        <authorList>
            <person name="Youssef N.H."/>
            <person name="Yadav A."/>
            <person name="Elshahed M.S."/>
        </authorList>
    </citation>
    <scope>NUCLEOTIDE SEQUENCE [LARGE SCALE GENOMIC DNA]</scope>
    <source>
        <strain evidence="3">ARYD3</strain>
    </source>
</reference>
<comment type="caution">
    <text evidence="3">The sequence shown here is derived from an EMBL/GenBank/DDBJ whole genome shotgun (WGS) entry which is preliminary data.</text>
</comment>
<sequence>MQKIVGRIVSVAVLIKKDKVIAVSNFVYIVRCRDNTLYTGWTTNLKRRLNEHNKEKGAKYTRGRTPVKLVYYEKLNSKSRALKREHEIKKMKKIQKEELVNNFNQELEVFNRR</sequence>
<dbReference type="InterPro" id="IPR000305">
    <property type="entry name" value="GIY-YIG_endonuc"/>
</dbReference>
<gene>
    <name evidence="3" type="ORF">FXF47_00555</name>
</gene>
<protein>
    <submittedName>
        <fullName evidence="3">GIY-YIG nuclease family protein</fullName>
    </submittedName>
</protein>
<dbReference type="InterPro" id="IPR035901">
    <property type="entry name" value="GIY-YIG_endonuc_sf"/>
</dbReference>
<feature type="domain" description="GIY-YIG" evidence="2">
    <location>
        <begin position="23"/>
        <end position="98"/>
    </location>
</feature>
<evidence type="ECO:0000313" key="4">
    <source>
        <dbReference type="Proteomes" id="UP000324143"/>
    </source>
</evidence>
<organism evidence="3 4">
    <name type="scientific">Candidatus Mcinerneyibacterium aminivorans</name>
    <dbReference type="NCBI Taxonomy" id="2703815"/>
    <lineage>
        <taxon>Bacteria</taxon>
        <taxon>Candidatus Macinerneyibacteriota</taxon>
        <taxon>Candidatus Mcinerneyibacteria</taxon>
        <taxon>Candidatus Mcinerneyibacteriales</taxon>
        <taxon>Candidatus Mcinerneyibacteriaceae</taxon>
        <taxon>Candidatus Mcinerneyibacterium</taxon>
    </lineage>
</organism>
<evidence type="ECO:0000256" key="1">
    <source>
        <dbReference type="ARBA" id="ARBA00007435"/>
    </source>
</evidence>
<dbReference type="PANTHER" id="PTHR34477">
    <property type="entry name" value="UPF0213 PROTEIN YHBQ"/>
    <property type="match status" value="1"/>
</dbReference>
<dbReference type="Gene3D" id="3.40.1440.10">
    <property type="entry name" value="GIY-YIG endonuclease"/>
    <property type="match status" value="1"/>
</dbReference>
<dbReference type="PROSITE" id="PS50164">
    <property type="entry name" value="GIY_YIG"/>
    <property type="match status" value="1"/>
</dbReference>
<accession>A0A5D0MEL2</accession>
<proteinExistence type="inferred from homology"/>
<keyword evidence="4" id="KW-1185">Reference proteome</keyword>
<dbReference type="Proteomes" id="UP000324143">
    <property type="component" value="Unassembled WGS sequence"/>
</dbReference>
<dbReference type="PANTHER" id="PTHR34477:SF1">
    <property type="entry name" value="UPF0213 PROTEIN YHBQ"/>
    <property type="match status" value="1"/>
</dbReference>
<evidence type="ECO:0000313" key="3">
    <source>
        <dbReference type="EMBL" id="TYB32107.1"/>
    </source>
</evidence>
<dbReference type="SUPFAM" id="SSF82771">
    <property type="entry name" value="GIY-YIG endonuclease"/>
    <property type="match status" value="1"/>
</dbReference>